<feature type="domain" description="RCK C-terminal" evidence="4">
    <location>
        <begin position="144"/>
        <end position="225"/>
    </location>
</feature>
<evidence type="ECO:0000313" key="5">
    <source>
        <dbReference type="EMBL" id="ACO04026.1"/>
    </source>
</evidence>
<dbReference type="PROSITE" id="PS51201">
    <property type="entry name" value="RCK_N"/>
    <property type="match status" value="1"/>
</dbReference>
<dbReference type="PaxDb" id="123214-PERMA_0592"/>
<dbReference type="Gene3D" id="3.30.70.1450">
    <property type="entry name" value="Regulator of K+ conductance, C-terminal domain"/>
    <property type="match status" value="1"/>
</dbReference>
<dbReference type="eggNOG" id="COG0569">
    <property type="taxonomic scope" value="Bacteria"/>
</dbReference>
<dbReference type="Pfam" id="PF02254">
    <property type="entry name" value="TrkA_N"/>
    <property type="match status" value="1"/>
</dbReference>
<dbReference type="GO" id="GO:0006813">
    <property type="term" value="P:potassium ion transport"/>
    <property type="evidence" value="ECO:0007669"/>
    <property type="project" value="InterPro"/>
</dbReference>
<accession>C0QUL6</accession>
<keyword evidence="6" id="KW-1185">Reference proteome</keyword>
<dbReference type="InterPro" id="IPR036721">
    <property type="entry name" value="RCK_C_sf"/>
</dbReference>
<dbReference type="GO" id="GO:0008324">
    <property type="term" value="F:monoatomic cation transmembrane transporter activity"/>
    <property type="evidence" value="ECO:0007669"/>
    <property type="project" value="InterPro"/>
</dbReference>
<dbReference type="SUPFAM" id="SSF51735">
    <property type="entry name" value="NAD(P)-binding Rossmann-fold domains"/>
    <property type="match status" value="1"/>
</dbReference>
<gene>
    <name evidence="5" type="ordered locus">PERMA_0592</name>
</gene>
<dbReference type="AlphaFoldDB" id="C0QUL6"/>
<dbReference type="InterPro" id="IPR050721">
    <property type="entry name" value="Trk_Ktr_HKT_K-transport"/>
</dbReference>
<name>C0QUL6_PERMH</name>
<dbReference type="Gene3D" id="3.40.50.720">
    <property type="entry name" value="NAD(P)-binding Rossmann-like Domain"/>
    <property type="match status" value="1"/>
</dbReference>
<feature type="domain" description="RCK N-terminal" evidence="3">
    <location>
        <begin position="6"/>
        <end position="130"/>
    </location>
</feature>
<dbReference type="OrthoDB" id="9775180at2"/>
<dbReference type="PANTHER" id="PTHR43833">
    <property type="entry name" value="POTASSIUM CHANNEL PROTEIN 2-RELATED-RELATED"/>
    <property type="match status" value="1"/>
</dbReference>
<evidence type="ECO:0000313" key="6">
    <source>
        <dbReference type="Proteomes" id="UP000001366"/>
    </source>
</evidence>
<dbReference type="InterPro" id="IPR006037">
    <property type="entry name" value="RCK_C"/>
</dbReference>
<dbReference type="SUPFAM" id="SSF116726">
    <property type="entry name" value="TrkA C-terminal domain-like"/>
    <property type="match status" value="1"/>
</dbReference>
<dbReference type="InterPro" id="IPR003148">
    <property type="entry name" value="RCK_N"/>
</dbReference>
<evidence type="ECO:0000256" key="1">
    <source>
        <dbReference type="ARBA" id="ARBA00022448"/>
    </source>
</evidence>
<protein>
    <submittedName>
        <fullName evidence="5">TrkA-N domain family protein</fullName>
    </submittedName>
</protein>
<keyword evidence="2" id="KW-0406">Ion transport</keyword>
<dbReference type="PROSITE" id="PS51202">
    <property type="entry name" value="RCK_C"/>
    <property type="match status" value="1"/>
</dbReference>
<dbReference type="PANTHER" id="PTHR43833:SF5">
    <property type="entry name" value="TRK SYSTEM POTASSIUM UPTAKE PROTEIN TRKA"/>
    <property type="match status" value="1"/>
</dbReference>
<evidence type="ECO:0000259" key="4">
    <source>
        <dbReference type="PROSITE" id="PS51202"/>
    </source>
</evidence>
<evidence type="ECO:0000256" key="2">
    <source>
        <dbReference type="ARBA" id="ARBA00023065"/>
    </source>
</evidence>
<dbReference type="STRING" id="123214.PERMA_0592"/>
<organism evidence="5 6">
    <name type="scientific">Persephonella marina (strain DSM 14350 / EX-H1)</name>
    <dbReference type="NCBI Taxonomy" id="123214"/>
    <lineage>
        <taxon>Bacteria</taxon>
        <taxon>Pseudomonadati</taxon>
        <taxon>Aquificota</taxon>
        <taxon>Aquificia</taxon>
        <taxon>Aquificales</taxon>
        <taxon>Hydrogenothermaceae</taxon>
        <taxon>Persephonella</taxon>
    </lineage>
</organism>
<dbReference type="EMBL" id="CP001230">
    <property type="protein sequence ID" value="ACO04026.1"/>
    <property type="molecule type" value="Genomic_DNA"/>
</dbReference>
<proteinExistence type="predicted"/>
<dbReference type="RefSeq" id="WP_012676264.1">
    <property type="nucleotide sequence ID" value="NC_012440.1"/>
</dbReference>
<reference evidence="5 6" key="1">
    <citation type="journal article" date="2009" name="J. Bacteriol.">
        <title>Complete and draft genome sequences of six members of the Aquificales.</title>
        <authorList>
            <person name="Reysenbach A.L."/>
            <person name="Hamamura N."/>
            <person name="Podar M."/>
            <person name="Griffiths E."/>
            <person name="Ferreira S."/>
            <person name="Hochstein R."/>
            <person name="Heidelberg J."/>
            <person name="Johnson J."/>
            <person name="Mead D."/>
            <person name="Pohorille A."/>
            <person name="Sarmiento M."/>
            <person name="Schweighofer K."/>
            <person name="Seshadri R."/>
            <person name="Voytek M.A."/>
        </authorList>
    </citation>
    <scope>NUCLEOTIDE SEQUENCE [LARGE SCALE GENOMIC DNA]</scope>
    <source>
        <strain evidence="6">DSM 14350 / EX-H1</strain>
    </source>
</reference>
<dbReference type="InterPro" id="IPR036291">
    <property type="entry name" value="NAD(P)-bd_dom_sf"/>
</dbReference>
<dbReference type="Proteomes" id="UP000001366">
    <property type="component" value="Chromosome"/>
</dbReference>
<dbReference type="KEGG" id="pmx:PERMA_0592"/>
<dbReference type="Pfam" id="PF02080">
    <property type="entry name" value="TrkA_C"/>
    <property type="match status" value="1"/>
</dbReference>
<keyword evidence="1" id="KW-0813">Transport</keyword>
<evidence type="ECO:0000259" key="3">
    <source>
        <dbReference type="PROSITE" id="PS51201"/>
    </source>
</evidence>
<dbReference type="HOGENOM" id="CLU_044839_0_0_0"/>
<sequence>MTLQIDKKVLLFGVGIFGREILRELLKKWSVIAVDYDENTIEELEDEYRDEERLQLIHGDASSILTWKKIDIENVINIISTISDADVSLEVCRIGREVFNLNVNIVVLLFEEEREEEFEKFNINIVKPAELTTKIVISKIERNYSIATNIGLGKGEIVEAKILARSHLVDRKLKYLKPTRWRIAAIYRDSELILPSGDERIKVGDRVIIIGDPKVLENLVNILLKGIPQFPLQFGMDIAVPYSGNTKISFEEAAYLKKNTKAHKLLIFPVKNYRIREDFDYIKNTVKKFEIKESVNNFIDLFYYENNIGVIVYPFVKEPFFKGRTLKKILKTAKKPVLISRGNFPYSEITISLNCPDPAFNLEIGIELSRLMKLPFEVLYITMPQELRGDEEEEKLRERHEIVSDFEQIYKTNIKYKVLEGNPVKETLKFMSDESKRKNLFITTYDKNEEISIFKPHVQYHITKSIKNSVLLLPLEELYG</sequence>